<dbReference type="GO" id="GO:0005524">
    <property type="term" value="F:ATP binding"/>
    <property type="evidence" value="ECO:0007669"/>
    <property type="project" value="UniProtKB-KW"/>
</dbReference>
<sequence>MPTATPLLASHVPGIEPFRGKVRDVYDLGEHLLLVATDRISAFDWVLPTGVPDKGRVLTGLSVFWFGLIAEHLGIEHHLVTDDVAAMPLPTGTDRAALAGRSMLCLKGRVVPYECVARGYLAGSGWNEYQASRSVCGEPLPTGLVASQQLPQPIFTPATKAEQGDHDENVSYERMRRDIGDALAGELREQTLRLYGFAADHALKQGLLLADTKFEFAQVGAAGSERLILIDEALTPDSSRYWPAEGYQPGQAQPSFDKQYVRDWLLASDWDRASPPPALPAEVVLRTREKYIEAFERLTGRGFTPAF</sequence>
<dbReference type="NCBIfam" id="TIGR00081">
    <property type="entry name" value="purC"/>
    <property type="match status" value="1"/>
</dbReference>
<evidence type="ECO:0000256" key="6">
    <source>
        <dbReference type="ARBA" id="ARBA00022840"/>
    </source>
</evidence>
<proteinExistence type="inferred from homology"/>
<dbReference type="InterPro" id="IPR001636">
    <property type="entry name" value="SAICAR_synth"/>
</dbReference>
<evidence type="ECO:0000256" key="3">
    <source>
        <dbReference type="ARBA" id="ARBA00022598"/>
    </source>
</evidence>
<comment type="similarity">
    <text evidence="2 8">Belongs to the SAICAR synthetase family.</text>
</comment>
<accession>A0A5C5W0V4</accession>
<dbReference type="FunFam" id="3.30.470.20:FF:000015">
    <property type="entry name" value="Phosphoribosylaminoimidazole-succinocarboxamide synthase"/>
    <property type="match status" value="1"/>
</dbReference>
<evidence type="ECO:0000313" key="10">
    <source>
        <dbReference type="EMBL" id="TWT43402.1"/>
    </source>
</evidence>
<dbReference type="GO" id="GO:0006189">
    <property type="term" value="P:'de novo' IMP biosynthetic process"/>
    <property type="evidence" value="ECO:0007669"/>
    <property type="project" value="UniProtKB-UniRule"/>
</dbReference>
<dbReference type="AlphaFoldDB" id="A0A5C5W0V4"/>
<evidence type="ECO:0000256" key="8">
    <source>
        <dbReference type="HAMAP-Rule" id="MF_00137"/>
    </source>
</evidence>
<keyword evidence="11" id="KW-1185">Reference proteome</keyword>
<dbReference type="GO" id="GO:0004639">
    <property type="term" value="F:phosphoribosylaminoimidazolesuccinocarboxamide synthase activity"/>
    <property type="evidence" value="ECO:0007669"/>
    <property type="project" value="UniProtKB-UniRule"/>
</dbReference>
<gene>
    <name evidence="8 10" type="primary">purC</name>
    <name evidence="10" type="ORF">Pla111_23530</name>
</gene>
<dbReference type="NCBIfam" id="NF010568">
    <property type="entry name" value="PRK13961.1"/>
    <property type="match status" value="1"/>
</dbReference>
<comment type="caution">
    <text evidence="10">The sequence shown here is derived from an EMBL/GenBank/DDBJ whole genome shotgun (WGS) entry which is preliminary data.</text>
</comment>
<evidence type="ECO:0000256" key="1">
    <source>
        <dbReference type="ARBA" id="ARBA00004672"/>
    </source>
</evidence>
<dbReference type="PANTHER" id="PTHR43700:SF1">
    <property type="entry name" value="PHOSPHORIBOSYLAMINOIMIDAZOLE-SUCCINOCARBOXAMIDE SYNTHASE"/>
    <property type="match status" value="1"/>
</dbReference>
<feature type="domain" description="SAICAR synthetase/ADE2 N-terminal" evidence="9">
    <location>
        <begin position="19"/>
        <end position="274"/>
    </location>
</feature>
<dbReference type="InterPro" id="IPR028923">
    <property type="entry name" value="SAICAR_synt/ADE2_N"/>
</dbReference>
<evidence type="ECO:0000256" key="5">
    <source>
        <dbReference type="ARBA" id="ARBA00022755"/>
    </source>
</evidence>
<protein>
    <recommendedName>
        <fullName evidence="8">Phosphoribosylaminoimidazole-succinocarboxamide synthase</fullName>
        <ecNumber evidence="8">6.3.2.6</ecNumber>
    </recommendedName>
    <alternativeName>
        <fullName evidence="8">SAICAR synthetase</fullName>
    </alternativeName>
</protein>
<dbReference type="SUPFAM" id="SSF56104">
    <property type="entry name" value="SAICAR synthase-like"/>
    <property type="match status" value="1"/>
</dbReference>
<dbReference type="Gene3D" id="3.30.470.20">
    <property type="entry name" value="ATP-grasp fold, B domain"/>
    <property type="match status" value="1"/>
</dbReference>
<organism evidence="10 11">
    <name type="scientific">Botrimarina hoheduenensis</name>
    <dbReference type="NCBI Taxonomy" id="2528000"/>
    <lineage>
        <taxon>Bacteria</taxon>
        <taxon>Pseudomonadati</taxon>
        <taxon>Planctomycetota</taxon>
        <taxon>Planctomycetia</taxon>
        <taxon>Pirellulales</taxon>
        <taxon>Lacipirellulaceae</taxon>
        <taxon>Botrimarina</taxon>
    </lineage>
</organism>
<reference evidence="10 11" key="1">
    <citation type="submission" date="2019-02" db="EMBL/GenBank/DDBJ databases">
        <title>Deep-cultivation of Planctomycetes and their phenomic and genomic characterization uncovers novel biology.</title>
        <authorList>
            <person name="Wiegand S."/>
            <person name="Jogler M."/>
            <person name="Boedeker C."/>
            <person name="Pinto D."/>
            <person name="Vollmers J."/>
            <person name="Rivas-Marin E."/>
            <person name="Kohn T."/>
            <person name="Peeters S.H."/>
            <person name="Heuer A."/>
            <person name="Rast P."/>
            <person name="Oberbeckmann S."/>
            <person name="Bunk B."/>
            <person name="Jeske O."/>
            <person name="Meyerdierks A."/>
            <person name="Storesund J.E."/>
            <person name="Kallscheuer N."/>
            <person name="Luecker S."/>
            <person name="Lage O.M."/>
            <person name="Pohl T."/>
            <person name="Merkel B.J."/>
            <person name="Hornburger P."/>
            <person name="Mueller R.-W."/>
            <person name="Bruemmer F."/>
            <person name="Labrenz M."/>
            <person name="Spormann A.M."/>
            <person name="Op Den Camp H."/>
            <person name="Overmann J."/>
            <person name="Amann R."/>
            <person name="Jetten M.S.M."/>
            <person name="Mascher T."/>
            <person name="Medema M.H."/>
            <person name="Devos D.P."/>
            <person name="Kaster A.-K."/>
            <person name="Ovreas L."/>
            <person name="Rohde M."/>
            <person name="Galperin M.Y."/>
            <person name="Jogler C."/>
        </authorList>
    </citation>
    <scope>NUCLEOTIDE SEQUENCE [LARGE SCALE GENOMIC DNA]</scope>
    <source>
        <strain evidence="10 11">Pla111</strain>
    </source>
</reference>
<dbReference type="OrthoDB" id="9801549at2"/>
<keyword evidence="6 8" id="KW-0067">ATP-binding</keyword>
<dbReference type="RefSeq" id="WP_146574477.1">
    <property type="nucleotide sequence ID" value="NZ_SJPH01000004.1"/>
</dbReference>
<name>A0A5C5W0V4_9BACT</name>
<dbReference type="CDD" id="cd01414">
    <property type="entry name" value="SAICAR_synt_Sc"/>
    <property type="match status" value="1"/>
</dbReference>
<dbReference type="GO" id="GO:0005737">
    <property type="term" value="C:cytoplasm"/>
    <property type="evidence" value="ECO:0007669"/>
    <property type="project" value="TreeGrafter"/>
</dbReference>
<evidence type="ECO:0000256" key="2">
    <source>
        <dbReference type="ARBA" id="ARBA00010190"/>
    </source>
</evidence>
<dbReference type="PANTHER" id="PTHR43700">
    <property type="entry name" value="PHOSPHORIBOSYLAMINOIMIDAZOLE-SUCCINOCARBOXAMIDE SYNTHASE"/>
    <property type="match status" value="1"/>
</dbReference>
<dbReference type="EC" id="6.3.2.6" evidence="8"/>
<keyword evidence="3 8" id="KW-0436">Ligase</keyword>
<keyword evidence="4 8" id="KW-0547">Nucleotide-binding</keyword>
<dbReference type="EMBL" id="SJPH01000004">
    <property type="protein sequence ID" value="TWT43402.1"/>
    <property type="molecule type" value="Genomic_DNA"/>
</dbReference>
<evidence type="ECO:0000313" key="11">
    <source>
        <dbReference type="Proteomes" id="UP000318995"/>
    </source>
</evidence>
<dbReference type="UniPathway" id="UPA00074">
    <property type="reaction ID" value="UER00131"/>
</dbReference>
<dbReference type="Pfam" id="PF01259">
    <property type="entry name" value="SAICAR_synt"/>
    <property type="match status" value="1"/>
</dbReference>
<comment type="pathway">
    <text evidence="1 8">Purine metabolism; IMP biosynthesis via de novo pathway; 5-amino-1-(5-phospho-D-ribosyl)imidazole-4-carboxamide from 5-amino-1-(5-phospho-D-ribosyl)imidazole-4-carboxylate: step 1/2.</text>
</comment>
<dbReference type="HAMAP" id="MF_00137">
    <property type="entry name" value="SAICAR_synth"/>
    <property type="match status" value="1"/>
</dbReference>
<dbReference type="Gene3D" id="3.30.200.20">
    <property type="entry name" value="Phosphorylase Kinase, domain 1"/>
    <property type="match status" value="1"/>
</dbReference>
<comment type="catalytic activity">
    <reaction evidence="7 8">
        <text>5-amino-1-(5-phospho-D-ribosyl)imidazole-4-carboxylate + L-aspartate + ATP = (2S)-2-[5-amino-1-(5-phospho-beta-D-ribosyl)imidazole-4-carboxamido]succinate + ADP + phosphate + 2 H(+)</text>
        <dbReference type="Rhea" id="RHEA:22628"/>
        <dbReference type="ChEBI" id="CHEBI:15378"/>
        <dbReference type="ChEBI" id="CHEBI:29991"/>
        <dbReference type="ChEBI" id="CHEBI:30616"/>
        <dbReference type="ChEBI" id="CHEBI:43474"/>
        <dbReference type="ChEBI" id="CHEBI:58443"/>
        <dbReference type="ChEBI" id="CHEBI:77657"/>
        <dbReference type="ChEBI" id="CHEBI:456216"/>
        <dbReference type="EC" id="6.3.2.6"/>
    </reaction>
</comment>
<evidence type="ECO:0000256" key="7">
    <source>
        <dbReference type="ARBA" id="ARBA00048475"/>
    </source>
</evidence>
<evidence type="ECO:0000259" key="9">
    <source>
        <dbReference type="Pfam" id="PF01259"/>
    </source>
</evidence>
<dbReference type="Proteomes" id="UP000318995">
    <property type="component" value="Unassembled WGS sequence"/>
</dbReference>
<evidence type="ECO:0000256" key="4">
    <source>
        <dbReference type="ARBA" id="ARBA00022741"/>
    </source>
</evidence>
<keyword evidence="5 8" id="KW-0658">Purine biosynthesis</keyword>